<organism evidence="2 3">
    <name type="scientific">Candidatus Adlerbacteria bacterium RIFCSPHIGHO2_12_FULL_53_18</name>
    <dbReference type="NCBI Taxonomy" id="1797242"/>
    <lineage>
        <taxon>Bacteria</taxon>
        <taxon>Candidatus Adleribacteriota</taxon>
    </lineage>
</organism>
<reference evidence="2 3" key="1">
    <citation type="journal article" date="2016" name="Nat. Commun.">
        <title>Thousands of microbial genomes shed light on interconnected biogeochemical processes in an aquifer system.</title>
        <authorList>
            <person name="Anantharaman K."/>
            <person name="Brown C.T."/>
            <person name="Hug L.A."/>
            <person name="Sharon I."/>
            <person name="Castelle C.J."/>
            <person name="Probst A.J."/>
            <person name="Thomas B.C."/>
            <person name="Singh A."/>
            <person name="Wilkins M.J."/>
            <person name="Karaoz U."/>
            <person name="Brodie E.L."/>
            <person name="Williams K.H."/>
            <person name="Hubbard S.S."/>
            <person name="Banfield J.F."/>
        </authorList>
    </citation>
    <scope>NUCLEOTIDE SEQUENCE [LARGE SCALE GENOMIC DNA]</scope>
</reference>
<accession>A0A1F4XTC8</accession>
<protein>
    <submittedName>
        <fullName evidence="2">Uncharacterized protein</fullName>
    </submittedName>
</protein>
<dbReference type="AlphaFoldDB" id="A0A1F4XTC8"/>
<feature type="transmembrane region" description="Helical" evidence="1">
    <location>
        <begin position="5"/>
        <end position="26"/>
    </location>
</feature>
<dbReference type="EMBL" id="MEWW01000006">
    <property type="protein sequence ID" value="OGC84979.1"/>
    <property type="molecule type" value="Genomic_DNA"/>
</dbReference>
<keyword evidence="1" id="KW-0472">Membrane</keyword>
<dbReference type="Proteomes" id="UP000178091">
    <property type="component" value="Unassembled WGS sequence"/>
</dbReference>
<keyword evidence="1" id="KW-1133">Transmembrane helix</keyword>
<proteinExistence type="predicted"/>
<evidence type="ECO:0000256" key="1">
    <source>
        <dbReference type="SAM" id="Phobius"/>
    </source>
</evidence>
<sequence>MTRRIILILVGALLILALMFALWFWLFGKKADVEENLGGFGTADDRGAGGGTGTFDGNTQTVIGGTNDTQPGGGGGDNIQTPLYVTPTYVPPDSGAPSSPGDFDDGVDWLDGSDGASGGGGVAFDPTPINQINNVSIEGTAYFNSSASGGSGGSGGIGLGGSLLGVAGGCAAQYATQKLAVGAVNGIKSAAGSLVSKIPVVGNFLAGLFGGGGEVVSDPETHTNQEVDTFIECMVRALARIAIQQLTAQTVAWINSGFNGEPAFVQDFGKFFNDVADRAAGQVIQGGDLAFLCSPFQLQVRIAIAQSYARRSSSAAAQQACTLTDVVGNVENFMRGDFSQGGWPGLISFTTVPTNNPFGAYASAQVLLNSRIAGETKLAELKISPGGFLAQEKCVTDQDTGEKICQTITPGSTFEAALVSKFGAEVQGLQLAQSIDEILSALINSLTTNIFQKGLANLNSRDLGGQATAQDAQAVGEAGELLRALQAAVQRAQQYGSTQQGSIVDIQNTQNNLATLQDCWEGRSSSQADEAEAQIQVLETRIPPYNNNITRANAALARIQQIQTQALSASNLAQVRAAAAALTQAESSGALITSAEIVSAQQNRTTLQSEMASINQQTSAELNQCYAS</sequence>
<gene>
    <name evidence="2" type="ORF">A3F55_01150</name>
</gene>
<evidence type="ECO:0000313" key="2">
    <source>
        <dbReference type="EMBL" id="OGC84979.1"/>
    </source>
</evidence>
<keyword evidence="1" id="KW-0812">Transmembrane</keyword>
<name>A0A1F4XTC8_9BACT</name>
<comment type="caution">
    <text evidence="2">The sequence shown here is derived from an EMBL/GenBank/DDBJ whole genome shotgun (WGS) entry which is preliminary data.</text>
</comment>
<evidence type="ECO:0000313" key="3">
    <source>
        <dbReference type="Proteomes" id="UP000178091"/>
    </source>
</evidence>